<feature type="compositionally biased region" description="Polar residues" evidence="3">
    <location>
        <begin position="445"/>
        <end position="468"/>
    </location>
</feature>
<dbReference type="Proteomes" id="UP001194746">
    <property type="component" value="Unassembled WGS sequence"/>
</dbReference>
<protein>
    <recommendedName>
        <fullName evidence="6">Nuclear localization protein</fullName>
    </recommendedName>
</protein>
<feature type="region of interest" description="Disordered" evidence="3">
    <location>
        <begin position="1"/>
        <end position="169"/>
    </location>
</feature>
<sequence length="722" mass="78242">MYGSSSHASVSTPMNGIGGDLVDGSGTINPAALNNNNPVAVVLPAPPFGTTPSFPVPRGIKRSRTPDQRPRGDGNHDDDEQGRRKRGRPPKTPRPATAPTSDHLPSAHVQLQTPRMQSQPLPPSATLNVSPQQASPPEKSTPTKSTLVKALPTVRDHTTDQLNEEGDEYIPKEFDDAGEKKADPMGYPQGGREYKCRTFRVPLRGSKLFMLATECARVLGYRDSYLLFNKNRSLHKIIATQIEKDDLIQQDILPYSYRSRQIAIVTARSMFRQFGSRVIVNGRRVRDDYWESKARKQGFTEEDLAGEKRPGGAKARDAAAAEAASASNLLPALTHGDVIYSNAFESMPQSMSMGGPPSASLAPLPMIHMATTDDPRLREYNSIPRPRQELTGQPYQDRTQTSTAAEILNQATHTADFNKILSSQRSYRQKGLEDFYAKQREVPVSTAQSQPGQLDSVPSVSQALQSPQMSAGVMNTVQPQQMMSHQAPMMAGGQPGFQPPAPHQQTPIGQSPIRSMAQARPDLMHQRSNPALSGGTPQPPGGPYGYPSQPQQMWGQPPPQPQPSPLSAAGPQGVAMPQYTAQLQQQQQQQQHQSPSPLAHQMSHQHPSQSPRNHPRPTAPQMPQPYPMHHPQTTQQQPMSMGFPGATGAPYQNITATRALYPSTQGPAGQPYMAGTPQQPGMAMGMSAGGMPGWAPAPSGPIQPGHPQPGQPGTPLGWSSTY</sequence>
<evidence type="ECO:0000313" key="5">
    <source>
        <dbReference type="Proteomes" id="UP001194746"/>
    </source>
</evidence>
<feature type="compositionally biased region" description="Pro residues" evidence="3">
    <location>
        <begin position="617"/>
        <end position="628"/>
    </location>
</feature>
<feature type="compositionally biased region" description="Low complexity" evidence="3">
    <location>
        <begin position="545"/>
        <end position="555"/>
    </location>
</feature>
<feature type="compositionally biased region" description="Low complexity" evidence="3">
    <location>
        <begin position="629"/>
        <end position="639"/>
    </location>
</feature>
<feature type="compositionally biased region" description="Low complexity" evidence="3">
    <location>
        <begin position="713"/>
        <end position="722"/>
    </location>
</feature>
<dbReference type="GO" id="GO:0031490">
    <property type="term" value="F:chromatin DNA binding"/>
    <property type="evidence" value="ECO:0007669"/>
    <property type="project" value="TreeGrafter"/>
</dbReference>
<keyword evidence="1" id="KW-0805">Transcription regulation</keyword>
<reference evidence="4" key="2">
    <citation type="submission" date="2020-02" db="EMBL/GenBank/DDBJ databases">
        <authorList>
            <person name="Gilchrist C.L.M."/>
            <person name="Chooi Y.-H."/>
        </authorList>
    </citation>
    <scope>NUCLEOTIDE SEQUENCE</scope>
    <source>
        <strain evidence="4">MST-FP2251</strain>
    </source>
</reference>
<gene>
    <name evidence="4" type="ORF">FE257_007523</name>
</gene>
<organism evidence="4 5">
    <name type="scientific">Aspergillus nanangensis</name>
    <dbReference type="NCBI Taxonomy" id="2582783"/>
    <lineage>
        <taxon>Eukaryota</taxon>
        <taxon>Fungi</taxon>
        <taxon>Dikarya</taxon>
        <taxon>Ascomycota</taxon>
        <taxon>Pezizomycotina</taxon>
        <taxon>Eurotiomycetes</taxon>
        <taxon>Eurotiomycetidae</taxon>
        <taxon>Eurotiales</taxon>
        <taxon>Aspergillaceae</taxon>
        <taxon>Aspergillus</taxon>
        <taxon>Aspergillus subgen. Circumdati</taxon>
    </lineage>
</organism>
<dbReference type="InterPro" id="IPR013933">
    <property type="entry name" value="CRC_Rsc7/Swp82"/>
</dbReference>
<accession>A0AAD4GU22</accession>
<feature type="compositionally biased region" description="Low complexity" evidence="3">
    <location>
        <begin position="581"/>
        <end position="601"/>
    </location>
</feature>
<dbReference type="GO" id="GO:0016586">
    <property type="term" value="C:RSC-type complex"/>
    <property type="evidence" value="ECO:0007669"/>
    <property type="project" value="TreeGrafter"/>
</dbReference>
<feature type="compositionally biased region" description="Polar residues" evidence="3">
    <location>
        <begin position="602"/>
        <end position="612"/>
    </location>
</feature>
<feature type="compositionally biased region" description="Low complexity" evidence="3">
    <location>
        <begin position="29"/>
        <end position="43"/>
    </location>
</feature>
<evidence type="ECO:0000313" key="4">
    <source>
        <dbReference type="EMBL" id="KAF9889210.1"/>
    </source>
</evidence>
<dbReference type="EMBL" id="VCAU01000038">
    <property type="protein sequence ID" value="KAF9889210.1"/>
    <property type="molecule type" value="Genomic_DNA"/>
</dbReference>
<keyword evidence="2" id="KW-0804">Transcription</keyword>
<feature type="region of interest" description="Disordered" evidence="3">
    <location>
        <begin position="487"/>
        <end position="509"/>
    </location>
</feature>
<feature type="region of interest" description="Disordered" evidence="3">
    <location>
        <begin position="683"/>
        <end position="722"/>
    </location>
</feature>
<dbReference type="PANTHER" id="PTHR22597">
    <property type="entry name" value="POLYCOMB GROUP PROTEIN"/>
    <property type="match status" value="1"/>
</dbReference>
<reference evidence="4" key="1">
    <citation type="journal article" date="2019" name="Beilstein J. Org. Chem.">
        <title>Nanangenines: drimane sesquiterpenoids as the dominant metabolite cohort of a novel Australian fungus, Aspergillus nanangensis.</title>
        <authorList>
            <person name="Lacey H.J."/>
            <person name="Gilchrist C.L.M."/>
            <person name="Crombie A."/>
            <person name="Kalaitzis J.A."/>
            <person name="Vuong D."/>
            <person name="Rutledge P.J."/>
            <person name="Turner P."/>
            <person name="Pitt J.I."/>
            <person name="Lacey E."/>
            <person name="Chooi Y.H."/>
            <person name="Piggott A.M."/>
        </authorList>
    </citation>
    <scope>NUCLEOTIDE SEQUENCE</scope>
    <source>
        <strain evidence="4">MST-FP2251</strain>
    </source>
</reference>
<evidence type="ECO:0008006" key="6">
    <source>
        <dbReference type="Google" id="ProtNLM"/>
    </source>
</evidence>
<evidence type="ECO:0000256" key="2">
    <source>
        <dbReference type="ARBA" id="ARBA00023163"/>
    </source>
</evidence>
<feature type="compositionally biased region" description="Polar residues" evidence="3">
    <location>
        <begin position="1"/>
        <end position="14"/>
    </location>
</feature>
<proteinExistence type="predicted"/>
<feature type="region of interest" description="Disordered" evidence="3">
    <location>
        <begin position="443"/>
        <end position="468"/>
    </location>
</feature>
<evidence type="ECO:0000256" key="3">
    <source>
        <dbReference type="SAM" id="MobiDB-lite"/>
    </source>
</evidence>
<evidence type="ECO:0000256" key="1">
    <source>
        <dbReference type="ARBA" id="ARBA00023015"/>
    </source>
</evidence>
<comment type="caution">
    <text evidence="4">The sequence shown here is derived from an EMBL/GenBank/DDBJ whole genome shotgun (WGS) entry which is preliminary data.</text>
</comment>
<name>A0AAD4GU22_ASPNN</name>
<feature type="region of interest" description="Disordered" evidence="3">
    <location>
        <begin position="526"/>
        <end position="650"/>
    </location>
</feature>
<dbReference type="AlphaFoldDB" id="A0AAD4GU22"/>
<feature type="compositionally biased region" description="Polar residues" evidence="3">
    <location>
        <begin position="109"/>
        <end position="146"/>
    </location>
</feature>
<dbReference type="PANTHER" id="PTHR22597:SF5">
    <property type="entry name" value="LOCALIZATION PROTEIN, PUTATIVE (AFU_ORTHOLOGUE AFUA_1G10600)-RELATED"/>
    <property type="match status" value="1"/>
</dbReference>
<dbReference type="Pfam" id="PF08624">
    <property type="entry name" value="CRC_subunit"/>
    <property type="match status" value="1"/>
</dbReference>
<feature type="compositionally biased region" description="Pro residues" evidence="3">
    <location>
        <begin position="698"/>
        <end position="712"/>
    </location>
</feature>
<feature type="compositionally biased region" description="Basic and acidic residues" evidence="3">
    <location>
        <begin position="64"/>
        <end position="75"/>
    </location>
</feature>
<keyword evidence="5" id="KW-1185">Reference proteome</keyword>